<dbReference type="Gene3D" id="2.60.40.1120">
    <property type="entry name" value="Carboxypeptidase-like, regulatory domain"/>
    <property type="match status" value="1"/>
</dbReference>
<evidence type="ECO:0000256" key="8">
    <source>
        <dbReference type="PROSITE-ProRule" id="PRU01360"/>
    </source>
</evidence>
<dbReference type="InterPro" id="IPR000531">
    <property type="entry name" value="Beta-barrel_TonB"/>
</dbReference>
<keyword evidence="3 8" id="KW-1134">Transmembrane beta strand</keyword>
<dbReference type="Proteomes" id="UP000555103">
    <property type="component" value="Unassembled WGS sequence"/>
</dbReference>
<dbReference type="Pfam" id="PF00593">
    <property type="entry name" value="TonB_dep_Rec_b-barrel"/>
    <property type="match status" value="1"/>
</dbReference>
<sequence length="1038" mass="114804">MWKLKRIKLLLLFNVFLLAGFAQGSGTYIIKGQVTDASGTGLPGVTIYLKSDIRTGTITDIDGNYSIPAKRNDYLVYTFVGFEQYEVQVLSGNPINVTLKENETELDEVIITVPYGTARKSTFTGSAGVISGNIIEKSQVSNVSKALQGTVAGLQSFSSTGQPGSDATIRIRGIGSVNASSSPLYVVDGVPYDGSLSSIASSDIESISVLKDAASATLYGSRAANGVIMITTKQGQKGEAPTVELTSKFGFSDRARRDYDQLTTNQYFELFWEALRNNRLDNGLNAADAAAYASSNIAGMIGINPYGTGNPEPVGLDGKLKAGLNPLWNDDWNDALSQNAHYTDINVKVSGGSSNSKYYVSAGYLDDQGAVIESGFKRYTLRANISSDIKKWLQIGVNVSGTHSVQDYPKQDDSAISNVILFGRAVPSFYPVYERDLATGAYLTDPETGERIFDYGAYRATSYARYNLLGSMPHDLNRIKRDAASIRGYIQIEPVKDLTLRSSVNIDYNSRFDHYYTNPTYGPSAVSGGSVSKSNTRTTGTTINNVINYSKDINSVHKIHLLAGHEYYEFNTSNFGGSRQKVIMDGFYEPDAASLLSSFYGNSDQYKLLSFFGSGEYSFDNRYFLSASVRSDGSSRFHPDKRWGTFWSVGGSWRLIEESFLVNAKNTWLSNLMLRTSYGAQGNDNIGYYAYQALYSIQNNLGESGLIASRLATPDLSWETNLNLNIGLDFGFFNNRLSGSVEFFERKSKDLLFSKNLVPSSGFSSTSQNIGAVKNYGWEFTLEGYPVSTKDWKWKLSANATTYKNKITSLPSAEMWSGTKKWVKDGSLYDFYLVEWAGVNPENGEPQWYKYNDAGEKIITEDYSSTATKDRVKSGSSLPDLSGGFQSDLSFKGFELSALFAYTIGGKIYNGDKLSLQHQGSAGRTWSVDMLDRWTPENRDTDIPRLTTEPKSSWTNQSTRFLVDRSYLRLKTVTLSYTFPKSWLIPVGVKNANIFVQAENLFTITKEQGLDPEQTFDGTTYYRYPTMRTISFGLNVKL</sequence>
<dbReference type="InterPro" id="IPR008969">
    <property type="entry name" value="CarboxyPept-like_regulatory"/>
</dbReference>
<comment type="subcellular location">
    <subcellularLocation>
        <location evidence="1 8">Cell outer membrane</location>
        <topology evidence="1 8">Multi-pass membrane protein</topology>
    </subcellularLocation>
</comment>
<evidence type="ECO:0000256" key="6">
    <source>
        <dbReference type="ARBA" id="ARBA00023136"/>
    </source>
</evidence>
<dbReference type="EMBL" id="JACIEP010000009">
    <property type="protein sequence ID" value="MBB4036786.1"/>
    <property type="molecule type" value="Genomic_DNA"/>
</dbReference>
<accession>A0A840CN18</accession>
<dbReference type="Gene3D" id="2.170.130.10">
    <property type="entry name" value="TonB-dependent receptor, plug domain"/>
    <property type="match status" value="1"/>
</dbReference>
<evidence type="ECO:0000256" key="7">
    <source>
        <dbReference type="ARBA" id="ARBA00023237"/>
    </source>
</evidence>
<keyword evidence="5 9" id="KW-0798">TonB box</keyword>
<evidence type="ECO:0000256" key="2">
    <source>
        <dbReference type="ARBA" id="ARBA00022448"/>
    </source>
</evidence>
<keyword evidence="6 8" id="KW-0472">Membrane</keyword>
<dbReference type="NCBIfam" id="TIGR04056">
    <property type="entry name" value="OMP_RagA_SusC"/>
    <property type="match status" value="1"/>
</dbReference>
<dbReference type="Pfam" id="PF13715">
    <property type="entry name" value="CarbopepD_reg_2"/>
    <property type="match status" value="1"/>
</dbReference>
<dbReference type="InterPro" id="IPR012910">
    <property type="entry name" value="Plug_dom"/>
</dbReference>
<keyword evidence="4 8" id="KW-0812">Transmembrane</keyword>
<evidence type="ECO:0000256" key="9">
    <source>
        <dbReference type="RuleBase" id="RU003357"/>
    </source>
</evidence>
<evidence type="ECO:0000259" key="12">
    <source>
        <dbReference type="Pfam" id="PF07715"/>
    </source>
</evidence>
<dbReference type="GO" id="GO:0009279">
    <property type="term" value="C:cell outer membrane"/>
    <property type="evidence" value="ECO:0007669"/>
    <property type="project" value="UniProtKB-SubCell"/>
</dbReference>
<dbReference type="InterPro" id="IPR023997">
    <property type="entry name" value="TonB-dep_OMP_SusC/RagA_CS"/>
</dbReference>
<dbReference type="InterPro" id="IPR039426">
    <property type="entry name" value="TonB-dep_rcpt-like"/>
</dbReference>
<dbReference type="AlphaFoldDB" id="A0A840CN18"/>
<dbReference type="NCBIfam" id="TIGR04057">
    <property type="entry name" value="SusC_RagA_signa"/>
    <property type="match status" value="1"/>
</dbReference>
<evidence type="ECO:0000256" key="10">
    <source>
        <dbReference type="SAM" id="SignalP"/>
    </source>
</evidence>
<evidence type="ECO:0000256" key="3">
    <source>
        <dbReference type="ARBA" id="ARBA00022452"/>
    </source>
</evidence>
<dbReference type="SUPFAM" id="SSF49464">
    <property type="entry name" value="Carboxypeptidase regulatory domain-like"/>
    <property type="match status" value="1"/>
</dbReference>
<keyword evidence="2 8" id="KW-0813">Transport</keyword>
<feature type="chain" id="PRO_5032359635" evidence="10">
    <location>
        <begin position="25"/>
        <end position="1038"/>
    </location>
</feature>
<dbReference type="RefSeq" id="WP_183307681.1">
    <property type="nucleotide sequence ID" value="NZ_JACIEP010000009.1"/>
</dbReference>
<reference evidence="13 14" key="1">
    <citation type="submission" date="2020-08" db="EMBL/GenBank/DDBJ databases">
        <title>Genomic Encyclopedia of Type Strains, Phase IV (KMG-IV): sequencing the most valuable type-strain genomes for metagenomic binning, comparative biology and taxonomic classification.</title>
        <authorList>
            <person name="Goeker M."/>
        </authorList>
    </citation>
    <scope>NUCLEOTIDE SEQUENCE [LARGE SCALE GENOMIC DNA]</scope>
    <source>
        <strain evidence="13 14">DSM 104969</strain>
    </source>
</reference>
<evidence type="ECO:0000256" key="1">
    <source>
        <dbReference type="ARBA" id="ARBA00004571"/>
    </source>
</evidence>
<dbReference type="Pfam" id="PF07715">
    <property type="entry name" value="Plug"/>
    <property type="match status" value="1"/>
</dbReference>
<organism evidence="13 14">
    <name type="scientific">Dysgonomonas hofstadii</name>
    <dbReference type="NCBI Taxonomy" id="637886"/>
    <lineage>
        <taxon>Bacteria</taxon>
        <taxon>Pseudomonadati</taxon>
        <taxon>Bacteroidota</taxon>
        <taxon>Bacteroidia</taxon>
        <taxon>Bacteroidales</taxon>
        <taxon>Dysgonomonadaceae</taxon>
        <taxon>Dysgonomonas</taxon>
    </lineage>
</organism>
<gene>
    <name evidence="13" type="ORF">GGR21_002699</name>
</gene>
<feature type="signal peptide" evidence="10">
    <location>
        <begin position="1"/>
        <end position="24"/>
    </location>
</feature>
<name>A0A840CN18_9BACT</name>
<dbReference type="InterPro" id="IPR037066">
    <property type="entry name" value="Plug_dom_sf"/>
</dbReference>
<dbReference type="InterPro" id="IPR023996">
    <property type="entry name" value="TonB-dep_OMP_SusC/RagA"/>
</dbReference>
<evidence type="ECO:0000313" key="13">
    <source>
        <dbReference type="EMBL" id="MBB4036786.1"/>
    </source>
</evidence>
<proteinExistence type="inferred from homology"/>
<dbReference type="Gene3D" id="2.40.170.20">
    <property type="entry name" value="TonB-dependent receptor, beta-barrel domain"/>
    <property type="match status" value="1"/>
</dbReference>
<comment type="caution">
    <text evidence="13">The sequence shown here is derived from an EMBL/GenBank/DDBJ whole genome shotgun (WGS) entry which is preliminary data.</text>
</comment>
<dbReference type="SUPFAM" id="SSF56935">
    <property type="entry name" value="Porins"/>
    <property type="match status" value="1"/>
</dbReference>
<keyword evidence="14" id="KW-1185">Reference proteome</keyword>
<evidence type="ECO:0000256" key="5">
    <source>
        <dbReference type="ARBA" id="ARBA00023077"/>
    </source>
</evidence>
<feature type="domain" description="TonB-dependent receptor-like beta-barrel" evidence="11">
    <location>
        <begin position="454"/>
        <end position="885"/>
    </location>
</feature>
<comment type="similarity">
    <text evidence="8 9">Belongs to the TonB-dependent receptor family.</text>
</comment>
<dbReference type="PROSITE" id="PS52016">
    <property type="entry name" value="TONB_DEPENDENT_REC_3"/>
    <property type="match status" value="1"/>
</dbReference>
<dbReference type="InterPro" id="IPR036942">
    <property type="entry name" value="Beta-barrel_TonB_sf"/>
</dbReference>
<evidence type="ECO:0000256" key="4">
    <source>
        <dbReference type="ARBA" id="ARBA00022692"/>
    </source>
</evidence>
<evidence type="ECO:0000313" key="14">
    <source>
        <dbReference type="Proteomes" id="UP000555103"/>
    </source>
</evidence>
<feature type="domain" description="TonB-dependent receptor plug" evidence="12">
    <location>
        <begin position="121"/>
        <end position="227"/>
    </location>
</feature>
<keyword evidence="10" id="KW-0732">Signal</keyword>
<protein>
    <submittedName>
        <fullName evidence="13">TonB-linked SusC/RagA family outer membrane protein</fullName>
    </submittedName>
</protein>
<keyword evidence="7 8" id="KW-0998">Cell outer membrane</keyword>
<evidence type="ECO:0000259" key="11">
    <source>
        <dbReference type="Pfam" id="PF00593"/>
    </source>
</evidence>